<gene>
    <name evidence="3" type="ORF">FKG95_08850</name>
</gene>
<dbReference type="InterPro" id="IPR049492">
    <property type="entry name" value="BD-FAE-like_dom"/>
</dbReference>
<dbReference type="SUPFAM" id="SSF53474">
    <property type="entry name" value="alpha/beta-Hydrolases"/>
    <property type="match status" value="1"/>
</dbReference>
<name>A0A545TYP3_9PROT</name>
<comment type="caution">
    <text evidence="3">The sequence shown here is derived from an EMBL/GenBank/DDBJ whole genome shotgun (WGS) entry which is preliminary data.</text>
</comment>
<dbReference type="PANTHER" id="PTHR48081:SF9">
    <property type="entry name" value="CARBOXYLESTERASE"/>
    <property type="match status" value="1"/>
</dbReference>
<dbReference type="AlphaFoldDB" id="A0A545TYP3"/>
<sequence>MATLKRDEEQLRRFKRIVLLLLFCLFLQACSPLTLVDATLPEDSWKQLEPVDYGADPRQKLDIYIPADGDPKALLVFFYGGSWDSGERADYRFVAAAFTAAGYAVAIPDYRLYPQVRYPAFLEDSAEALAALAAHPELGVLVPERTFIAGHSAGAWISVMLALETRWLRASGVDPDGLAGVVGIAGPYDFDPARYRSTRRTFGHVEPASLTQPLHFARKDAPPLLLLHGAEDTTVEPVDSRLLAERIQAMGGRADYLFYDDIGHLRIVGALAPQLTWIAPVQADILSFMEARLAGADGLPVRKDSAETRAMK</sequence>
<keyword evidence="1 3" id="KW-0378">Hydrolase</keyword>
<dbReference type="Proteomes" id="UP000315252">
    <property type="component" value="Unassembled WGS sequence"/>
</dbReference>
<evidence type="ECO:0000259" key="2">
    <source>
        <dbReference type="Pfam" id="PF20434"/>
    </source>
</evidence>
<dbReference type="InterPro" id="IPR050300">
    <property type="entry name" value="GDXG_lipolytic_enzyme"/>
</dbReference>
<evidence type="ECO:0000313" key="4">
    <source>
        <dbReference type="Proteomes" id="UP000315252"/>
    </source>
</evidence>
<feature type="domain" description="BD-FAE-like" evidence="2">
    <location>
        <begin position="61"/>
        <end position="246"/>
    </location>
</feature>
<dbReference type="RefSeq" id="WP_142895945.1">
    <property type="nucleotide sequence ID" value="NZ_ML660053.1"/>
</dbReference>
<dbReference type="InterPro" id="IPR029058">
    <property type="entry name" value="AB_hydrolase_fold"/>
</dbReference>
<evidence type="ECO:0000256" key="1">
    <source>
        <dbReference type="ARBA" id="ARBA00022801"/>
    </source>
</evidence>
<evidence type="ECO:0000313" key="3">
    <source>
        <dbReference type="EMBL" id="TQV82314.1"/>
    </source>
</evidence>
<dbReference type="PANTHER" id="PTHR48081">
    <property type="entry name" value="AB HYDROLASE SUPERFAMILY PROTEIN C4A8.06C"/>
    <property type="match status" value="1"/>
</dbReference>
<accession>A0A545TYP3</accession>
<dbReference type="PROSITE" id="PS51257">
    <property type="entry name" value="PROKAR_LIPOPROTEIN"/>
    <property type="match status" value="1"/>
</dbReference>
<dbReference type="EMBL" id="VHSH01000002">
    <property type="protein sequence ID" value="TQV82314.1"/>
    <property type="molecule type" value="Genomic_DNA"/>
</dbReference>
<dbReference type="Pfam" id="PF20434">
    <property type="entry name" value="BD-FAE"/>
    <property type="match status" value="1"/>
</dbReference>
<keyword evidence="4" id="KW-1185">Reference proteome</keyword>
<organism evidence="3 4">
    <name type="scientific">Denitrobaculum tricleocarpae</name>
    <dbReference type="NCBI Taxonomy" id="2591009"/>
    <lineage>
        <taxon>Bacteria</taxon>
        <taxon>Pseudomonadati</taxon>
        <taxon>Pseudomonadota</taxon>
        <taxon>Alphaproteobacteria</taxon>
        <taxon>Rhodospirillales</taxon>
        <taxon>Rhodospirillaceae</taxon>
        <taxon>Denitrobaculum</taxon>
    </lineage>
</organism>
<dbReference type="GO" id="GO:0016787">
    <property type="term" value="F:hydrolase activity"/>
    <property type="evidence" value="ECO:0007669"/>
    <property type="project" value="UniProtKB-KW"/>
</dbReference>
<dbReference type="Gene3D" id="3.40.50.1820">
    <property type="entry name" value="alpha/beta hydrolase"/>
    <property type="match status" value="1"/>
</dbReference>
<dbReference type="OrthoDB" id="9771666at2"/>
<reference evidence="3 4" key="1">
    <citation type="submission" date="2019-06" db="EMBL/GenBank/DDBJ databases">
        <title>Whole genome sequence for Rhodospirillaceae sp. R148.</title>
        <authorList>
            <person name="Wang G."/>
        </authorList>
    </citation>
    <scope>NUCLEOTIDE SEQUENCE [LARGE SCALE GENOMIC DNA]</scope>
    <source>
        <strain evidence="3 4">R148</strain>
    </source>
</reference>
<protein>
    <submittedName>
        <fullName evidence="3">Alpha/beta hydrolase</fullName>
    </submittedName>
</protein>
<proteinExistence type="predicted"/>